<keyword evidence="1" id="KW-0472">Membrane</keyword>
<dbReference type="RefSeq" id="WP_092000343.1">
    <property type="nucleotide sequence ID" value="NZ_FOUR01000002.1"/>
</dbReference>
<proteinExistence type="predicted"/>
<protein>
    <recommendedName>
        <fullName evidence="4">DUF4381 domain-containing protein</fullName>
    </recommendedName>
</protein>
<name>A0A1I4TRQ1_9GAMM</name>
<organism evidence="2 3">
    <name type="scientific">Marinobacter pelagius</name>
    <dbReference type="NCBI Taxonomy" id="379482"/>
    <lineage>
        <taxon>Bacteria</taxon>
        <taxon>Pseudomonadati</taxon>
        <taxon>Pseudomonadota</taxon>
        <taxon>Gammaproteobacteria</taxon>
        <taxon>Pseudomonadales</taxon>
        <taxon>Marinobacteraceae</taxon>
        <taxon>Marinobacter</taxon>
    </lineage>
</organism>
<dbReference type="OrthoDB" id="283083at2"/>
<evidence type="ECO:0000256" key="1">
    <source>
        <dbReference type="SAM" id="Phobius"/>
    </source>
</evidence>
<dbReference type="EMBL" id="FOUR01000002">
    <property type="protein sequence ID" value="SFM79406.1"/>
    <property type="molecule type" value="Genomic_DNA"/>
</dbReference>
<dbReference type="Proteomes" id="UP000199339">
    <property type="component" value="Unassembled WGS sequence"/>
</dbReference>
<feature type="transmembrane region" description="Helical" evidence="1">
    <location>
        <begin position="28"/>
        <end position="47"/>
    </location>
</feature>
<dbReference type="Pfam" id="PF14316">
    <property type="entry name" value="DUF4381"/>
    <property type="match status" value="1"/>
</dbReference>
<accession>A0A1I4TRQ1</accession>
<evidence type="ECO:0000313" key="3">
    <source>
        <dbReference type="Proteomes" id="UP000199339"/>
    </source>
</evidence>
<reference evidence="3" key="1">
    <citation type="submission" date="2016-10" db="EMBL/GenBank/DDBJ databases">
        <authorList>
            <person name="Varghese N."/>
            <person name="Submissions S."/>
        </authorList>
    </citation>
    <scope>NUCLEOTIDE SEQUENCE [LARGE SCALE GENOMIC DNA]</scope>
    <source>
        <strain evidence="3">CGMCC 1.6775</strain>
    </source>
</reference>
<evidence type="ECO:0000313" key="2">
    <source>
        <dbReference type="EMBL" id="SFM79406.1"/>
    </source>
</evidence>
<keyword evidence="3" id="KW-1185">Reference proteome</keyword>
<dbReference type="AlphaFoldDB" id="A0A1I4TRQ1"/>
<keyword evidence="1" id="KW-0812">Transmembrane</keyword>
<gene>
    <name evidence="2" type="ORF">SAMN04487961_1268</name>
</gene>
<sequence length="156" mass="17764">MNPQDPLSQLRDIHLPATGGFWPPAPGWWMLAVLLLVVLALAVTALLRRRRRNRWRRQALIALTELERKSEPTPAWFTSLNTLLKQAARECHPESRPQALSGHAWVEFLIATSPEGQTPERRWLEALVHAAWQPTVQADPGEAVRFARRWLGGQKC</sequence>
<dbReference type="InterPro" id="IPR025489">
    <property type="entry name" value="DUF4381"/>
</dbReference>
<evidence type="ECO:0008006" key="4">
    <source>
        <dbReference type="Google" id="ProtNLM"/>
    </source>
</evidence>
<keyword evidence="1" id="KW-1133">Transmembrane helix</keyword>